<feature type="region of interest" description="Disordered" evidence="6">
    <location>
        <begin position="265"/>
        <end position="370"/>
    </location>
</feature>
<reference evidence="8" key="1">
    <citation type="submission" date="2013-07" db="EMBL/GenBank/DDBJ databases">
        <title>The genome of Eucalyptus grandis.</title>
        <authorList>
            <person name="Schmutz J."/>
            <person name="Hayes R."/>
            <person name="Myburg A."/>
            <person name="Tuskan G."/>
            <person name="Grattapaglia D."/>
            <person name="Rokhsar D.S."/>
        </authorList>
    </citation>
    <scope>NUCLEOTIDE SEQUENCE</scope>
    <source>
        <tissue evidence="8">Leaf extractions</tissue>
    </source>
</reference>
<dbReference type="Gramene" id="KCW57408">
    <property type="protein sequence ID" value="KCW57408"/>
    <property type="gene ID" value="EUGRSUZ_H00191"/>
</dbReference>
<feature type="domain" description="TPX2 C-terminal" evidence="7">
    <location>
        <begin position="208"/>
        <end position="277"/>
    </location>
</feature>
<sequence>MGTEVIDTCAVKEPDRVAIGSNDSIPQNEETMEMKEYEVKEWTAEDSIAVSELGLEEKHEDGKTVVTKHHGTGLHDEKAKSEAQRKKDNSKSSVPAKHGMKSNRTQYTVPQPFALATAKRANGIRQSGAESDRLKAVDKGINGKSLKALDNDTKRNWTPPSISRKPLQPDNKKNPDEEDSCSIASVYPLFNAGSAHVKSQMSMASAPTLRCTERAMKRREFYSKLEEKHQAIEEEKTQSKARTKEESEAAIKQLRKAMMFKATPMPSFYHEGPPPKVELKKVPPTRAKSPKLGRRKSHGNSYSPTQRNLGKPSSLEGNRRSLSHCELGNTAGVTLDCVRNSEDDLTQVSKREELTSPRMNGPRIGDQSQE</sequence>
<keyword evidence="3" id="KW-0963">Cytoplasm</keyword>
<gene>
    <name evidence="8" type="ORF">EUGRSUZ_H00191</name>
</gene>
<dbReference type="Pfam" id="PF06886">
    <property type="entry name" value="TPX2"/>
    <property type="match status" value="1"/>
</dbReference>
<feature type="compositionally biased region" description="Basic residues" evidence="6">
    <location>
        <begin position="288"/>
        <end position="298"/>
    </location>
</feature>
<feature type="region of interest" description="Disordered" evidence="6">
    <location>
        <begin position="229"/>
        <end position="249"/>
    </location>
</feature>
<dbReference type="GO" id="GO:0008017">
    <property type="term" value="F:microtubule binding"/>
    <property type="evidence" value="ECO:0007669"/>
    <property type="project" value="InterPro"/>
</dbReference>
<evidence type="ECO:0000256" key="6">
    <source>
        <dbReference type="SAM" id="MobiDB-lite"/>
    </source>
</evidence>
<evidence type="ECO:0000256" key="2">
    <source>
        <dbReference type="ARBA" id="ARBA00005885"/>
    </source>
</evidence>
<evidence type="ECO:0000259" key="7">
    <source>
        <dbReference type="Pfam" id="PF06886"/>
    </source>
</evidence>
<dbReference type="PANTHER" id="PTHR46372:SF2">
    <property type="entry name" value="PROTEIN WVD2-LIKE 3"/>
    <property type="match status" value="1"/>
</dbReference>
<dbReference type="PANTHER" id="PTHR46372">
    <property type="entry name" value="PROTEIN WVD2-LIKE 3"/>
    <property type="match status" value="1"/>
</dbReference>
<feature type="region of interest" description="Disordered" evidence="6">
    <location>
        <begin position="54"/>
        <end position="180"/>
    </location>
</feature>
<evidence type="ECO:0000256" key="3">
    <source>
        <dbReference type="ARBA" id="ARBA00022490"/>
    </source>
</evidence>
<name>A0A059AU71_EUCGR</name>
<proteinExistence type="inferred from homology"/>
<dbReference type="InterPro" id="IPR027329">
    <property type="entry name" value="TPX2_C"/>
</dbReference>
<keyword evidence="4" id="KW-0493">Microtubule</keyword>
<protein>
    <recommendedName>
        <fullName evidence="7">TPX2 C-terminal domain-containing protein</fullName>
    </recommendedName>
</protein>
<dbReference type="InParanoid" id="A0A059AU71"/>
<evidence type="ECO:0000256" key="4">
    <source>
        <dbReference type="ARBA" id="ARBA00022701"/>
    </source>
</evidence>
<feature type="compositionally biased region" description="Polar residues" evidence="6">
    <location>
        <begin position="299"/>
        <end position="308"/>
    </location>
</feature>
<dbReference type="STRING" id="71139.A0A059AU71"/>
<dbReference type="InterPro" id="IPR044806">
    <property type="entry name" value="WVD2/WDL1-4"/>
</dbReference>
<dbReference type="OMA" id="QDCTISY"/>
<dbReference type="EMBL" id="KK198760">
    <property type="protein sequence ID" value="KCW57408.1"/>
    <property type="molecule type" value="Genomic_DNA"/>
</dbReference>
<organism evidence="8">
    <name type="scientific">Eucalyptus grandis</name>
    <name type="common">Flooded gum</name>
    <dbReference type="NCBI Taxonomy" id="71139"/>
    <lineage>
        <taxon>Eukaryota</taxon>
        <taxon>Viridiplantae</taxon>
        <taxon>Streptophyta</taxon>
        <taxon>Embryophyta</taxon>
        <taxon>Tracheophyta</taxon>
        <taxon>Spermatophyta</taxon>
        <taxon>Magnoliopsida</taxon>
        <taxon>eudicotyledons</taxon>
        <taxon>Gunneridae</taxon>
        <taxon>Pentapetalae</taxon>
        <taxon>rosids</taxon>
        <taxon>malvids</taxon>
        <taxon>Myrtales</taxon>
        <taxon>Myrtaceae</taxon>
        <taxon>Myrtoideae</taxon>
        <taxon>Eucalypteae</taxon>
        <taxon>Eucalyptus</taxon>
    </lineage>
</organism>
<accession>A0A059AU71</accession>
<evidence type="ECO:0000313" key="8">
    <source>
        <dbReference type="EMBL" id="KCW57408.1"/>
    </source>
</evidence>
<dbReference type="AlphaFoldDB" id="A0A059AU71"/>
<evidence type="ECO:0000256" key="1">
    <source>
        <dbReference type="ARBA" id="ARBA00004245"/>
    </source>
</evidence>
<comment type="similarity">
    <text evidence="2">Belongs to the TPX2 family.</text>
</comment>
<feature type="compositionally biased region" description="Basic and acidic residues" evidence="6">
    <location>
        <begin position="73"/>
        <end position="90"/>
    </location>
</feature>
<evidence type="ECO:0000256" key="5">
    <source>
        <dbReference type="ARBA" id="ARBA00023212"/>
    </source>
</evidence>
<keyword evidence="5" id="KW-0206">Cytoskeleton</keyword>
<dbReference type="GO" id="GO:0000226">
    <property type="term" value="P:microtubule cytoskeleton organization"/>
    <property type="evidence" value="ECO:0007669"/>
    <property type="project" value="InterPro"/>
</dbReference>
<dbReference type="GO" id="GO:0005874">
    <property type="term" value="C:microtubule"/>
    <property type="evidence" value="ECO:0007669"/>
    <property type="project" value="UniProtKB-KW"/>
</dbReference>
<comment type="subcellular location">
    <subcellularLocation>
        <location evidence="1">Cytoplasm</location>
        <location evidence="1">Cytoskeleton</location>
    </subcellularLocation>
</comment>